<feature type="domain" description="Transposase IS110-like N-terminal" evidence="2">
    <location>
        <begin position="47"/>
        <end position="113"/>
    </location>
</feature>
<dbReference type="Pfam" id="PF01548">
    <property type="entry name" value="DEDD_Tnp_IS110"/>
    <property type="match status" value="1"/>
</dbReference>
<protein>
    <recommendedName>
        <fullName evidence="2">Transposase IS110-like N-terminal domain-containing protein</fullName>
    </recommendedName>
</protein>
<dbReference type="KEGG" id="sata:C5746_12830"/>
<reference evidence="3 4" key="1">
    <citation type="journal article" date="2018" name="Front. Microbiol.">
        <title>Genome Sequencing of Streptomyces atratus SCSIOZH16 and Activation Production of Nocardamine via Metabolic Engineering.</title>
        <authorList>
            <person name="Li Y."/>
            <person name="Zhang C."/>
            <person name="Liu C."/>
            <person name="Ju J."/>
            <person name="Ma J."/>
        </authorList>
    </citation>
    <scope>NUCLEOTIDE SEQUENCE [LARGE SCALE GENOMIC DNA]</scope>
    <source>
        <strain evidence="3 4">SCSIO_ZH16</strain>
    </source>
</reference>
<dbReference type="GO" id="GO:0006313">
    <property type="term" value="P:DNA transposition"/>
    <property type="evidence" value="ECO:0007669"/>
    <property type="project" value="InterPro"/>
</dbReference>
<evidence type="ECO:0000313" key="4">
    <source>
        <dbReference type="Proteomes" id="UP000252698"/>
    </source>
</evidence>
<dbReference type="Proteomes" id="UP000252698">
    <property type="component" value="Chromosome"/>
</dbReference>
<dbReference type="AlphaFoldDB" id="A0A2Z5JBE4"/>
<dbReference type="GO" id="GO:0004803">
    <property type="term" value="F:transposase activity"/>
    <property type="evidence" value="ECO:0007669"/>
    <property type="project" value="InterPro"/>
</dbReference>
<dbReference type="GO" id="GO:0003677">
    <property type="term" value="F:DNA binding"/>
    <property type="evidence" value="ECO:0007669"/>
    <property type="project" value="InterPro"/>
</dbReference>
<feature type="compositionally biased region" description="Low complexity" evidence="1">
    <location>
        <begin position="8"/>
        <end position="29"/>
    </location>
</feature>
<accession>A0A2Z5JBE4</accession>
<evidence type="ECO:0000313" key="3">
    <source>
        <dbReference type="EMBL" id="AXE77688.1"/>
    </source>
</evidence>
<dbReference type="InterPro" id="IPR002525">
    <property type="entry name" value="Transp_IS110-like_N"/>
</dbReference>
<sequence>MRGEPDSGRPSGRPAASSSRCCGRGSGRSTQSTRWPPPATATAIPVTRKKSDPGDALVLANILRTDTHAHWPLPQDSDLARAIVVLARAQQDAVWNRQQMSNQLRSLLREYFPAALDAYLHWQNGPCRPEARILLELAPTPARAARLSLAQLRSALKRAGRQRRIGH</sequence>
<name>A0A2Z5JBE4_STRAR</name>
<feature type="region of interest" description="Disordered" evidence="1">
    <location>
        <begin position="1"/>
        <end position="51"/>
    </location>
</feature>
<evidence type="ECO:0000256" key="1">
    <source>
        <dbReference type="SAM" id="MobiDB-lite"/>
    </source>
</evidence>
<organism evidence="3 4">
    <name type="scientific">Streptomyces atratus</name>
    <dbReference type="NCBI Taxonomy" id="1893"/>
    <lineage>
        <taxon>Bacteria</taxon>
        <taxon>Bacillati</taxon>
        <taxon>Actinomycetota</taxon>
        <taxon>Actinomycetes</taxon>
        <taxon>Kitasatosporales</taxon>
        <taxon>Streptomycetaceae</taxon>
        <taxon>Streptomyces</taxon>
    </lineage>
</organism>
<proteinExistence type="predicted"/>
<dbReference type="EMBL" id="CP027306">
    <property type="protein sequence ID" value="AXE77688.1"/>
    <property type="molecule type" value="Genomic_DNA"/>
</dbReference>
<evidence type="ECO:0000259" key="2">
    <source>
        <dbReference type="Pfam" id="PF01548"/>
    </source>
</evidence>
<gene>
    <name evidence="3" type="ORF">C5746_12830</name>
</gene>